<dbReference type="CDD" id="cd04301">
    <property type="entry name" value="NAT_SF"/>
    <property type="match status" value="1"/>
</dbReference>
<name>A0ABW1V015_9BACL</name>
<dbReference type="InterPro" id="IPR000182">
    <property type="entry name" value="GNAT_dom"/>
</dbReference>
<protein>
    <submittedName>
        <fullName evidence="2">GNAT family N-acetyltransferase</fullName>
    </submittedName>
</protein>
<dbReference type="RefSeq" id="WP_379231420.1">
    <property type="nucleotide sequence ID" value="NZ_JBHSTE010000001.1"/>
</dbReference>
<reference evidence="3" key="1">
    <citation type="journal article" date="2019" name="Int. J. Syst. Evol. Microbiol.">
        <title>The Global Catalogue of Microorganisms (GCM) 10K type strain sequencing project: providing services to taxonomists for standard genome sequencing and annotation.</title>
        <authorList>
            <consortium name="The Broad Institute Genomics Platform"/>
            <consortium name="The Broad Institute Genome Sequencing Center for Infectious Disease"/>
            <person name="Wu L."/>
            <person name="Ma J."/>
        </authorList>
    </citation>
    <scope>NUCLEOTIDE SEQUENCE [LARGE SCALE GENOMIC DNA]</scope>
    <source>
        <strain evidence="3">PCU 280</strain>
    </source>
</reference>
<dbReference type="SUPFAM" id="SSF55729">
    <property type="entry name" value="Acyl-CoA N-acyltransferases (Nat)"/>
    <property type="match status" value="1"/>
</dbReference>
<organism evidence="2 3">
    <name type="scientific">Paenibacillus septentrionalis</name>
    <dbReference type="NCBI Taxonomy" id="429342"/>
    <lineage>
        <taxon>Bacteria</taxon>
        <taxon>Bacillati</taxon>
        <taxon>Bacillota</taxon>
        <taxon>Bacilli</taxon>
        <taxon>Bacillales</taxon>
        <taxon>Paenibacillaceae</taxon>
        <taxon>Paenibacillus</taxon>
    </lineage>
</organism>
<dbReference type="EMBL" id="JBHSTE010000001">
    <property type="protein sequence ID" value="MFC6331804.1"/>
    <property type="molecule type" value="Genomic_DNA"/>
</dbReference>
<evidence type="ECO:0000313" key="2">
    <source>
        <dbReference type="EMBL" id="MFC6331804.1"/>
    </source>
</evidence>
<comment type="caution">
    <text evidence="2">The sequence shown here is derived from an EMBL/GenBank/DDBJ whole genome shotgun (WGS) entry which is preliminary data.</text>
</comment>
<keyword evidence="3" id="KW-1185">Reference proteome</keyword>
<accession>A0ABW1V015</accession>
<gene>
    <name evidence="2" type="ORF">ACFP56_04150</name>
</gene>
<dbReference type="Pfam" id="PF13508">
    <property type="entry name" value="Acetyltransf_7"/>
    <property type="match status" value="1"/>
</dbReference>
<dbReference type="PROSITE" id="PS51186">
    <property type="entry name" value="GNAT"/>
    <property type="match status" value="1"/>
</dbReference>
<proteinExistence type="predicted"/>
<dbReference type="Gene3D" id="3.40.630.30">
    <property type="match status" value="1"/>
</dbReference>
<feature type="domain" description="N-acetyltransferase" evidence="1">
    <location>
        <begin position="4"/>
        <end position="161"/>
    </location>
</feature>
<dbReference type="InterPro" id="IPR016181">
    <property type="entry name" value="Acyl_CoA_acyltransferase"/>
</dbReference>
<dbReference type="Proteomes" id="UP001596233">
    <property type="component" value="Unassembled WGS sequence"/>
</dbReference>
<evidence type="ECO:0000259" key="1">
    <source>
        <dbReference type="PROSITE" id="PS51186"/>
    </source>
</evidence>
<evidence type="ECO:0000313" key="3">
    <source>
        <dbReference type="Proteomes" id="UP001596233"/>
    </source>
</evidence>
<sequence>MSSLLLRPVEPQDETFLFELYMSVRQEEVKSWGWTSTQIEHFLHMQWMTQQSSYKMQFPNAHRTVILYENESVGQCSVDCTSDRLHLIDISILPSFRNRGIGASLLKRLQLEATTLQVPIFLNVTLGNPAHRLYERLGFIMIGSTDMYVSMQWQPPNTTIY</sequence>